<protein>
    <submittedName>
        <fullName evidence="1">Uncharacterized protein</fullName>
    </submittedName>
</protein>
<dbReference type="SUPFAM" id="SSF51126">
    <property type="entry name" value="Pectin lyase-like"/>
    <property type="match status" value="1"/>
</dbReference>
<proteinExistence type="predicted"/>
<dbReference type="OrthoDB" id="2182106at2"/>
<dbReference type="STRING" id="319970.RV00_GL001050"/>
<name>A0A1L8SNR0_9ENTE</name>
<dbReference type="RefSeq" id="WP_071863398.1">
    <property type="nucleotide sequence ID" value="NZ_JBHLVS010000011.1"/>
</dbReference>
<reference evidence="1 2" key="1">
    <citation type="submission" date="2014-12" db="EMBL/GenBank/DDBJ databases">
        <title>Draft genome sequences of 29 type strains of Enterococci.</title>
        <authorList>
            <person name="Zhong Z."/>
            <person name="Sun Z."/>
            <person name="Liu W."/>
            <person name="Zhang W."/>
            <person name="Zhang H."/>
        </authorList>
    </citation>
    <scope>NUCLEOTIDE SEQUENCE [LARGE SCALE GENOMIC DNA]</scope>
    <source>
        <strain evidence="1 2">DSM 22802</strain>
    </source>
</reference>
<keyword evidence="2" id="KW-1185">Reference proteome</keyword>
<evidence type="ECO:0000313" key="2">
    <source>
        <dbReference type="Proteomes" id="UP000183700"/>
    </source>
</evidence>
<organism evidence="1 2">
    <name type="scientific">Enterococcus devriesei</name>
    <dbReference type="NCBI Taxonomy" id="319970"/>
    <lineage>
        <taxon>Bacteria</taxon>
        <taxon>Bacillati</taxon>
        <taxon>Bacillota</taxon>
        <taxon>Bacilli</taxon>
        <taxon>Lactobacillales</taxon>
        <taxon>Enterococcaceae</taxon>
        <taxon>Enterococcus</taxon>
    </lineage>
</organism>
<gene>
    <name evidence="1" type="ORF">RV00_GL001050</name>
</gene>
<dbReference type="Gene3D" id="3.30.1910.20">
    <property type="entry name" value="asparaginyl-tRNA synthetase, N-terminal domain"/>
    <property type="match status" value="1"/>
</dbReference>
<evidence type="ECO:0000313" key="1">
    <source>
        <dbReference type="EMBL" id="OJG33494.1"/>
    </source>
</evidence>
<comment type="caution">
    <text evidence="1">The sequence shown here is derived from an EMBL/GenBank/DDBJ whole genome shotgun (WGS) entry which is preliminary data.</text>
</comment>
<dbReference type="EMBL" id="JXKM01000019">
    <property type="protein sequence ID" value="OJG33494.1"/>
    <property type="molecule type" value="Genomic_DNA"/>
</dbReference>
<dbReference type="AlphaFoldDB" id="A0A1L8SNR0"/>
<dbReference type="Proteomes" id="UP000183700">
    <property type="component" value="Unassembled WGS sequence"/>
</dbReference>
<dbReference type="InterPro" id="IPR011050">
    <property type="entry name" value="Pectin_lyase_fold/virulence"/>
</dbReference>
<accession>A0A1L8SNR0</accession>
<sequence>MELLKLIKNRISSEWKKTFNDNVDILNRNAHDQDQKLDTTNSRIDNLVLHSGSESPNEVVDARVNNKAVTFSTLAARLLDTENTHDSDVEQLGLTQANQQLQLEQLNNGIGKLMGTYGATLDLYVSATNGDDKNGNGSEEKPFKTIQMAVNMIPLISTAANTIWIDEGVYLEDVSISRMISDITIKAIKDPGDVDRSVTDLSVKVRSIAFYACSGYYLVQNIQIVDSANAPVFNDKKYGFLIDQGGYLSMGGYKAIEDTKSFNFNLVYVGGGSTCHMWGADYVANQKIVLRSEKLANTMVSGSRGKDNETGFLAQIGGIISHNVTSTTYAKNLSVTGGPGLIITKGTVM</sequence>